<evidence type="ECO:0000256" key="3">
    <source>
        <dbReference type="PROSITE-ProRule" id="PRU00169"/>
    </source>
</evidence>
<dbReference type="InterPro" id="IPR001789">
    <property type="entry name" value="Sig_transdc_resp-reg_receiver"/>
</dbReference>
<dbReference type="InterPro" id="IPR058245">
    <property type="entry name" value="NreC/VraR/RcsB-like_REC"/>
</dbReference>
<dbReference type="SMART" id="SM00421">
    <property type="entry name" value="HTH_LUXR"/>
    <property type="match status" value="1"/>
</dbReference>
<dbReference type="SMART" id="SM00448">
    <property type="entry name" value="REC"/>
    <property type="match status" value="1"/>
</dbReference>
<evidence type="ECO:0000256" key="2">
    <source>
        <dbReference type="ARBA" id="ARBA00023125"/>
    </source>
</evidence>
<dbReference type="PROSITE" id="PS50043">
    <property type="entry name" value="HTH_LUXR_2"/>
    <property type="match status" value="1"/>
</dbReference>
<dbReference type="PROSITE" id="PS50110">
    <property type="entry name" value="RESPONSE_REGULATORY"/>
    <property type="match status" value="1"/>
</dbReference>
<dbReference type="RefSeq" id="WP_378987384.1">
    <property type="nucleotide sequence ID" value="NZ_JBHSBW010000013.1"/>
</dbReference>
<keyword evidence="1 3" id="KW-0597">Phosphoprotein</keyword>
<feature type="modified residue" description="4-aspartylphosphate" evidence="3">
    <location>
        <position position="76"/>
    </location>
</feature>
<dbReference type="PANTHER" id="PTHR43214">
    <property type="entry name" value="TWO-COMPONENT RESPONSE REGULATOR"/>
    <property type="match status" value="1"/>
</dbReference>
<dbReference type="InterPro" id="IPR016032">
    <property type="entry name" value="Sig_transdc_resp-reg_C-effctor"/>
</dbReference>
<dbReference type="SUPFAM" id="SSF52172">
    <property type="entry name" value="CheY-like"/>
    <property type="match status" value="1"/>
</dbReference>
<dbReference type="InterPro" id="IPR011006">
    <property type="entry name" value="CheY-like_superfamily"/>
</dbReference>
<evidence type="ECO:0000313" key="6">
    <source>
        <dbReference type="EMBL" id="MFC4212922.1"/>
    </source>
</evidence>
<evidence type="ECO:0000259" key="4">
    <source>
        <dbReference type="PROSITE" id="PS50043"/>
    </source>
</evidence>
<dbReference type="InterPro" id="IPR000792">
    <property type="entry name" value="Tscrpt_reg_LuxR_C"/>
</dbReference>
<keyword evidence="2" id="KW-0238">DNA-binding</keyword>
<dbReference type="SUPFAM" id="SSF46894">
    <property type="entry name" value="C-terminal effector domain of the bipartite response regulators"/>
    <property type="match status" value="1"/>
</dbReference>
<feature type="domain" description="HTH luxR-type" evidence="4">
    <location>
        <begin position="169"/>
        <end position="234"/>
    </location>
</feature>
<organism evidence="6 7">
    <name type="scientific">Pedobacter lithocola</name>
    <dbReference type="NCBI Taxonomy" id="1908239"/>
    <lineage>
        <taxon>Bacteria</taxon>
        <taxon>Pseudomonadati</taxon>
        <taxon>Bacteroidota</taxon>
        <taxon>Sphingobacteriia</taxon>
        <taxon>Sphingobacteriales</taxon>
        <taxon>Sphingobacteriaceae</taxon>
        <taxon>Pedobacter</taxon>
    </lineage>
</organism>
<dbReference type="PANTHER" id="PTHR43214:SF43">
    <property type="entry name" value="TWO-COMPONENT RESPONSE REGULATOR"/>
    <property type="match status" value="1"/>
</dbReference>
<comment type="caution">
    <text evidence="6">The sequence shown here is derived from an EMBL/GenBank/DDBJ whole genome shotgun (WGS) entry which is preliminary data.</text>
</comment>
<dbReference type="CDD" id="cd17535">
    <property type="entry name" value="REC_NarL-like"/>
    <property type="match status" value="1"/>
</dbReference>
<dbReference type="Pfam" id="PF00072">
    <property type="entry name" value="Response_reg"/>
    <property type="match status" value="1"/>
</dbReference>
<dbReference type="CDD" id="cd06170">
    <property type="entry name" value="LuxR_C_like"/>
    <property type="match status" value="1"/>
</dbReference>
<evidence type="ECO:0000256" key="1">
    <source>
        <dbReference type="ARBA" id="ARBA00022553"/>
    </source>
</evidence>
<dbReference type="Proteomes" id="UP001595789">
    <property type="component" value="Unassembled WGS sequence"/>
</dbReference>
<feature type="domain" description="Response regulatory" evidence="5">
    <location>
        <begin position="24"/>
        <end position="141"/>
    </location>
</feature>
<name>A0ABV8PF32_9SPHI</name>
<dbReference type="PRINTS" id="PR00038">
    <property type="entry name" value="HTHLUXR"/>
</dbReference>
<dbReference type="EMBL" id="JBHSBW010000013">
    <property type="protein sequence ID" value="MFC4212922.1"/>
    <property type="molecule type" value="Genomic_DNA"/>
</dbReference>
<reference evidence="7" key="1">
    <citation type="journal article" date="2019" name="Int. J. Syst. Evol. Microbiol.">
        <title>The Global Catalogue of Microorganisms (GCM) 10K type strain sequencing project: providing services to taxonomists for standard genome sequencing and annotation.</title>
        <authorList>
            <consortium name="The Broad Institute Genomics Platform"/>
            <consortium name="The Broad Institute Genome Sequencing Center for Infectious Disease"/>
            <person name="Wu L."/>
            <person name="Ma J."/>
        </authorList>
    </citation>
    <scope>NUCLEOTIDE SEQUENCE [LARGE SCALE GENOMIC DNA]</scope>
    <source>
        <strain evidence="7">CCM 8691</strain>
    </source>
</reference>
<proteinExistence type="predicted"/>
<protein>
    <submittedName>
        <fullName evidence="6">Response regulator</fullName>
    </submittedName>
</protein>
<dbReference type="Gene3D" id="3.40.50.2300">
    <property type="match status" value="1"/>
</dbReference>
<gene>
    <name evidence="6" type="ORF">ACFOWA_17125</name>
</gene>
<evidence type="ECO:0000313" key="7">
    <source>
        <dbReference type="Proteomes" id="UP001595789"/>
    </source>
</evidence>
<keyword evidence="7" id="KW-1185">Reference proteome</keyword>
<sequence>MKIYRYLKLTKLLLHNHKLKTIIKVLLAEDHTIVRNGIVALLGGEPEIKIIAKAKNGSEVLQHLRLGIEPDVIITDINMPDTKGVELISILNANFPNIKVLVLSVLDDEKNISQAMDAGASGYLLKNVDIDTMIFAIKQITIGNKYICTNISLKLLAHINRTNNSNRTPLKSNVEVSKREIEILKLIAQGYTNSEIADKLFTSKRTIEGNRQNLLEKTGTKNTASLVNFVVRNRIID</sequence>
<accession>A0ABV8PF32</accession>
<evidence type="ECO:0000259" key="5">
    <source>
        <dbReference type="PROSITE" id="PS50110"/>
    </source>
</evidence>
<dbReference type="InterPro" id="IPR039420">
    <property type="entry name" value="WalR-like"/>
</dbReference>
<dbReference type="Pfam" id="PF00196">
    <property type="entry name" value="GerE"/>
    <property type="match status" value="1"/>
</dbReference>